<dbReference type="SUPFAM" id="SSF56645">
    <property type="entry name" value="Acyl-CoA dehydrogenase NM domain-like"/>
    <property type="match status" value="1"/>
</dbReference>
<evidence type="ECO:0000256" key="3">
    <source>
        <dbReference type="ARBA" id="ARBA00022630"/>
    </source>
</evidence>
<comment type="cofactor">
    <cofactor evidence="1 6">
        <name>FAD</name>
        <dbReference type="ChEBI" id="CHEBI:57692"/>
    </cofactor>
</comment>
<protein>
    <submittedName>
        <fullName evidence="10">Acyl-CoA dehydrogenase</fullName>
    </submittedName>
</protein>
<gene>
    <name evidence="10" type="ORF">G7071_09035</name>
</gene>
<dbReference type="GO" id="GO:0050660">
    <property type="term" value="F:flavin adenine dinucleotide binding"/>
    <property type="evidence" value="ECO:0007669"/>
    <property type="project" value="InterPro"/>
</dbReference>
<dbReference type="Gene3D" id="1.20.140.10">
    <property type="entry name" value="Butyryl-CoA Dehydrogenase, subunit A, domain 3"/>
    <property type="match status" value="1"/>
</dbReference>
<keyword evidence="4 6" id="KW-0274">FAD</keyword>
<evidence type="ECO:0000256" key="1">
    <source>
        <dbReference type="ARBA" id="ARBA00001974"/>
    </source>
</evidence>
<keyword evidence="5 6" id="KW-0560">Oxidoreductase</keyword>
<dbReference type="InterPro" id="IPR009100">
    <property type="entry name" value="AcylCoA_DH/oxidase_NM_dom_sf"/>
</dbReference>
<dbReference type="Pfam" id="PF00441">
    <property type="entry name" value="Acyl-CoA_dh_1"/>
    <property type="match status" value="1"/>
</dbReference>
<feature type="domain" description="Acyl-CoA dehydrogenase/oxidase C-terminal" evidence="7">
    <location>
        <begin position="237"/>
        <end position="393"/>
    </location>
</feature>
<evidence type="ECO:0000256" key="6">
    <source>
        <dbReference type="RuleBase" id="RU362125"/>
    </source>
</evidence>
<evidence type="ECO:0000259" key="7">
    <source>
        <dbReference type="Pfam" id="PF00441"/>
    </source>
</evidence>
<dbReference type="RefSeq" id="WP_166317625.1">
    <property type="nucleotide sequence ID" value="NZ_CP049866.1"/>
</dbReference>
<dbReference type="PANTHER" id="PTHR43884">
    <property type="entry name" value="ACYL-COA DEHYDROGENASE"/>
    <property type="match status" value="1"/>
</dbReference>
<dbReference type="PROSITE" id="PS00072">
    <property type="entry name" value="ACYL_COA_DH_1"/>
    <property type="match status" value="1"/>
</dbReference>
<dbReference type="InterPro" id="IPR037069">
    <property type="entry name" value="AcylCoA_DH/ox_N_sf"/>
</dbReference>
<evidence type="ECO:0000313" key="11">
    <source>
        <dbReference type="Proteomes" id="UP000502035"/>
    </source>
</evidence>
<dbReference type="PIRSF" id="PIRSF016578">
    <property type="entry name" value="HsaA"/>
    <property type="match status" value="1"/>
</dbReference>
<evidence type="ECO:0000256" key="5">
    <source>
        <dbReference type="ARBA" id="ARBA00023002"/>
    </source>
</evidence>
<feature type="domain" description="Acyl-CoA dehydrogenase/oxidase N-terminal" evidence="9">
    <location>
        <begin position="6"/>
        <end position="123"/>
    </location>
</feature>
<dbReference type="Pfam" id="PF02770">
    <property type="entry name" value="Acyl-CoA_dh_M"/>
    <property type="match status" value="1"/>
</dbReference>
<dbReference type="FunFam" id="1.20.140.10:FF:000004">
    <property type="entry name" value="Acyl-CoA dehydrogenase FadE25"/>
    <property type="match status" value="1"/>
</dbReference>
<dbReference type="PANTHER" id="PTHR43884:SF12">
    <property type="entry name" value="ISOVALERYL-COA DEHYDROGENASE, MITOCHONDRIAL-RELATED"/>
    <property type="match status" value="1"/>
</dbReference>
<reference evidence="10 11" key="1">
    <citation type="submission" date="2020-03" db="EMBL/GenBank/DDBJ databases">
        <title>Nocardioides sp. nov., isolated from fish.</title>
        <authorList>
            <person name="Hyun D.-W."/>
            <person name="Bae J.-W."/>
        </authorList>
    </citation>
    <scope>NUCLEOTIDE SEQUENCE [LARGE SCALE GENOMIC DNA]</scope>
    <source>
        <strain evidence="10 11">HDW12A</strain>
    </source>
</reference>
<organism evidence="10 11">
    <name type="scientific">Nocardioides piscis</name>
    <dbReference type="NCBI Taxonomy" id="2714938"/>
    <lineage>
        <taxon>Bacteria</taxon>
        <taxon>Bacillati</taxon>
        <taxon>Actinomycetota</taxon>
        <taxon>Actinomycetes</taxon>
        <taxon>Propionibacteriales</taxon>
        <taxon>Nocardioidaceae</taxon>
        <taxon>Nocardioides</taxon>
    </lineage>
</organism>
<evidence type="ECO:0000256" key="2">
    <source>
        <dbReference type="ARBA" id="ARBA00009347"/>
    </source>
</evidence>
<dbReference type="KEGG" id="npi:G7071_09035"/>
<dbReference type="FunFam" id="2.40.110.10:FF:000009">
    <property type="entry name" value="Acyl-CoA dehydrogenase"/>
    <property type="match status" value="1"/>
</dbReference>
<feature type="domain" description="Acyl-CoA oxidase/dehydrogenase middle" evidence="8">
    <location>
        <begin position="128"/>
        <end position="225"/>
    </location>
</feature>
<dbReference type="InterPro" id="IPR006089">
    <property type="entry name" value="Acyl-CoA_DH_CS"/>
</dbReference>
<dbReference type="PROSITE" id="PS00073">
    <property type="entry name" value="ACYL_COA_DH_2"/>
    <property type="match status" value="1"/>
</dbReference>
<dbReference type="GO" id="GO:0003995">
    <property type="term" value="F:acyl-CoA dehydrogenase activity"/>
    <property type="evidence" value="ECO:0007669"/>
    <property type="project" value="InterPro"/>
</dbReference>
<dbReference type="AlphaFoldDB" id="A0A6G7YFG7"/>
<keyword evidence="11" id="KW-1185">Reference proteome</keyword>
<keyword evidence="3 6" id="KW-0285">Flavoprotein</keyword>
<dbReference type="FunFam" id="1.10.540.10:FF:000002">
    <property type="entry name" value="Acyl-CoA dehydrogenase FadE19"/>
    <property type="match status" value="1"/>
</dbReference>
<evidence type="ECO:0000256" key="4">
    <source>
        <dbReference type="ARBA" id="ARBA00022827"/>
    </source>
</evidence>
<dbReference type="Gene3D" id="2.40.110.10">
    <property type="entry name" value="Butyryl-CoA Dehydrogenase, subunit A, domain 2"/>
    <property type="match status" value="1"/>
</dbReference>
<evidence type="ECO:0000313" key="10">
    <source>
        <dbReference type="EMBL" id="QIK75562.1"/>
    </source>
</evidence>
<dbReference type="InterPro" id="IPR013786">
    <property type="entry name" value="AcylCoA_DH/ox_N"/>
</dbReference>
<dbReference type="InterPro" id="IPR046373">
    <property type="entry name" value="Acyl-CoA_Oxase/DH_mid-dom_sf"/>
</dbReference>
<sequence>MTFELSPEHEQFRRSVRDFAESEIAPHAAQWDRDHHFPTDVVQKMGALGLMGLTAPEEYGGSGLAGEDGGFTSLCLAIEEIGRVDQSMGITLEAAVGLGINPILTYGTDEQKSAHLPSLVAGEQLAGFGLTEPGAGSDAGATKTKAVLTDGEWVVNGAKQFITNSGSSITSLVTVTARTGEREGGRPELSTIIIPSGTPGFTAEKPYDKLGWHASDTHPLSFEDVRVPEANLLGERGRGYAQFLATLDDGRVAIAALAVGCIQACLDLSVEYSLDRQTFGGPIGRKQGVAFQVSDLQVMLEASRLLTYKAAAMKDAMDAGAGVSTKDFKQAAAIAKLYATESAVSATRIATQIFGGYGFMEEYPVARFYRDAKVLEIGEGTSEVQRMLIARGLGLPVE</sequence>
<dbReference type="SUPFAM" id="SSF47203">
    <property type="entry name" value="Acyl-CoA dehydrogenase C-terminal domain-like"/>
    <property type="match status" value="1"/>
</dbReference>
<dbReference type="Proteomes" id="UP000502035">
    <property type="component" value="Chromosome"/>
</dbReference>
<evidence type="ECO:0000259" key="9">
    <source>
        <dbReference type="Pfam" id="PF02771"/>
    </source>
</evidence>
<comment type="similarity">
    <text evidence="2 6">Belongs to the acyl-CoA dehydrogenase family.</text>
</comment>
<dbReference type="InterPro" id="IPR036250">
    <property type="entry name" value="AcylCo_DH-like_C"/>
</dbReference>
<dbReference type="InterPro" id="IPR009075">
    <property type="entry name" value="AcylCo_DH/oxidase_C"/>
</dbReference>
<proteinExistence type="inferred from homology"/>
<dbReference type="EMBL" id="CP049866">
    <property type="protein sequence ID" value="QIK75562.1"/>
    <property type="molecule type" value="Genomic_DNA"/>
</dbReference>
<dbReference type="InterPro" id="IPR006091">
    <property type="entry name" value="Acyl-CoA_Oxase/DH_mid-dom"/>
</dbReference>
<dbReference type="Gene3D" id="1.10.540.10">
    <property type="entry name" value="Acyl-CoA dehydrogenase/oxidase, N-terminal domain"/>
    <property type="match status" value="1"/>
</dbReference>
<accession>A0A6G7YFG7</accession>
<evidence type="ECO:0000259" key="8">
    <source>
        <dbReference type="Pfam" id="PF02770"/>
    </source>
</evidence>
<name>A0A6G7YFG7_9ACTN</name>
<dbReference type="Pfam" id="PF02771">
    <property type="entry name" value="Acyl-CoA_dh_N"/>
    <property type="match status" value="1"/>
</dbReference>